<dbReference type="AlphaFoldDB" id="A0A812KGX6"/>
<evidence type="ECO:0000256" key="2">
    <source>
        <dbReference type="SAM" id="MobiDB-lite"/>
    </source>
</evidence>
<reference evidence="4" key="1">
    <citation type="submission" date="2021-02" db="EMBL/GenBank/DDBJ databases">
        <authorList>
            <person name="Dougan E. K."/>
            <person name="Rhodes N."/>
            <person name="Thang M."/>
            <person name="Chan C."/>
        </authorList>
    </citation>
    <scope>NUCLEOTIDE SEQUENCE</scope>
</reference>
<dbReference type="InterPro" id="IPR013783">
    <property type="entry name" value="Ig-like_fold"/>
</dbReference>
<evidence type="ECO:0000256" key="1">
    <source>
        <dbReference type="SAM" id="Coils"/>
    </source>
</evidence>
<dbReference type="Proteomes" id="UP000649617">
    <property type="component" value="Unassembled WGS sequence"/>
</dbReference>
<name>A0A812KGX6_SYMPI</name>
<sequence>MAQVLPRDLLWTSFFADTPNDGIFADLGNFVSHVWKHSTKLDPDELSGLSMWQCRPAPKRRHYVSFKKDIEGSVDTTKCYCPAMGHCVPGFQCPLGEHIDRSKCFNTVTVKYPPDTDYKDCLKEKEEDPEKKCELKVLKDIKVGTGGWRHFGGEDHPIVKKAKGAAESAGVKEGYELVAIDGNQADWRQKGFKAYVKNLNWDSPPPGLPVECEPGDGCKKPCAPPPPPPLPPIPRLPFQRSPFSFQQLPDAGQAPANSACYPNGHSFTFKVTAPPWMFWAQTKTTCRAFRETCCAEASTRQKPEDIFAESCATKEARTGTALEVLEDLKLTWTWQMCKPQETCDQMPGRPGICKYQAVVEGIGVQKRAEAEFGTQVLELNGDYDDKQENEEKQETVTDTLPPCTAQGKCCPLTALIDISGGMKLLHAVGLWPVLYMTANQEQKQEKMEERQEAEDAGEEVDEDGDQGEQEQTQGAEQTEAEAGQQAQAGSSGSSFLCHSLGPATSETTSYHAKKVNAAPGTFGQVAAVKQLAVSARQSPLLRCATEDPADELSARQKGGADMSATMGRCWAFSPSLTRTAFASVRWLPLALLLSLQEGVAAIGTGIAPQRVSSLAGEITLYLPAPAEAFECELFRDSGVGDECIGVTAKCPSEYKVFDLAGLLVDRNYQFQARGINVVTSVAQRAAGLAGGRSEIVNYISAGVPEWQGLTPTLEKVGADNIRLGWPVPLSGGSPILGYHVDMEANGDGSWERIYDGTNQPSKLTFTATGLHASLTYNFRVYAENRVGFSSYTEASVRISDLMAAHEARPESIPVSLSALAARKMSPSGRAVKQLGQVCLSQWAAFPRYTARIRSVDPVTQLDESASCSDGPICCIHSVDQSSGLYRFPYTLRKAGKYSLLVQAIEPGGLLGQYWDNQWLYGMPVVTRQDSMRRTFQKAQEFCEEAQKYMDLVAQEEAEARREAELKRKKAERRWEMSETAESNMFDSDAFLEAMQQNEARLQQVHQGIVDVMHSRGKQVPAAALTCL</sequence>
<keyword evidence="1" id="KW-0175">Coiled coil</keyword>
<dbReference type="EMBL" id="CAJNIZ010003616">
    <property type="protein sequence ID" value="CAE7224101.1"/>
    <property type="molecule type" value="Genomic_DNA"/>
</dbReference>
<keyword evidence="5" id="KW-1185">Reference proteome</keyword>
<evidence type="ECO:0000313" key="5">
    <source>
        <dbReference type="Proteomes" id="UP000649617"/>
    </source>
</evidence>
<feature type="coiled-coil region" evidence="1">
    <location>
        <begin position="938"/>
        <end position="973"/>
    </location>
</feature>
<proteinExistence type="predicted"/>
<organism evidence="4 5">
    <name type="scientific">Symbiodinium pilosum</name>
    <name type="common">Dinoflagellate</name>
    <dbReference type="NCBI Taxonomy" id="2952"/>
    <lineage>
        <taxon>Eukaryota</taxon>
        <taxon>Sar</taxon>
        <taxon>Alveolata</taxon>
        <taxon>Dinophyceae</taxon>
        <taxon>Suessiales</taxon>
        <taxon>Symbiodiniaceae</taxon>
        <taxon>Symbiodinium</taxon>
    </lineage>
</organism>
<protein>
    <submittedName>
        <fullName evidence="4">Ttn protein</fullName>
    </submittedName>
</protein>
<dbReference type="CDD" id="cd00063">
    <property type="entry name" value="FN3"/>
    <property type="match status" value="1"/>
</dbReference>
<dbReference type="InterPro" id="IPR036116">
    <property type="entry name" value="FN3_sf"/>
</dbReference>
<feature type="compositionally biased region" description="Low complexity" evidence="2">
    <location>
        <begin position="469"/>
        <end position="494"/>
    </location>
</feature>
<evidence type="ECO:0000313" key="4">
    <source>
        <dbReference type="EMBL" id="CAE7224101.1"/>
    </source>
</evidence>
<comment type="caution">
    <text evidence="4">The sequence shown here is derived from an EMBL/GenBank/DDBJ whole genome shotgun (WGS) entry which is preliminary data.</text>
</comment>
<dbReference type="Gene3D" id="2.60.40.10">
    <property type="entry name" value="Immunoglobulins"/>
    <property type="match status" value="1"/>
</dbReference>
<feature type="compositionally biased region" description="Acidic residues" evidence="2">
    <location>
        <begin position="451"/>
        <end position="468"/>
    </location>
</feature>
<dbReference type="PROSITE" id="PS50853">
    <property type="entry name" value="FN3"/>
    <property type="match status" value="1"/>
</dbReference>
<dbReference type="SUPFAM" id="SSF49265">
    <property type="entry name" value="Fibronectin type III"/>
    <property type="match status" value="1"/>
</dbReference>
<gene>
    <name evidence="4" type="primary">Ttn</name>
    <name evidence="4" type="ORF">SPIL2461_LOCUS3076</name>
</gene>
<accession>A0A812KGX6</accession>
<feature type="domain" description="Fibronectin type-III" evidence="3">
    <location>
        <begin position="707"/>
        <end position="804"/>
    </location>
</feature>
<dbReference type="Pfam" id="PF00041">
    <property type="entry name" value="fn3"/>
    <property type="match status" value="1"/>
</dbReference>
<evidence type="ECO:0000259" key="3">
    <source>
        <dbReference type="PROSITE" id="PS50853"/>
    </source>
</evidence>
<dbReference type="OrthoDB" id="6107607at2759"/>
<dbReference type="InterPro" id="IPR003961">
    <property type="entry name" value="FN3_dom"/>
</dbReference>
<dbReference type="SMART" id="SM00060">
    <property type="entry name" value="FN3"/>
    <property type="match status" value="1"/>
</dbReference>
<feature type="region of interest" description="Disordered" evidence="2">
    <location>
        <begin position="442"/>
        <end position="498"/>
    </location>
</feature>